<dbReference type="EMBL" id="JAGTJS010000008">
    <property type="protein sequence ID" value="KAH7260042.1"/>
    <property type="molecule type" value="Genomic_DNA"/>
</dbReference>
<evidence type="ECO:0000313" key="4">
    <source>
        <dbReference type="Proteomes" id="UP000736672"/>
    </source>
</evidence>
<dbReference type="AlphaFoldDB" id="A0A9P9HMZ4"/>
<feature type="transmembrane region" description="Helical" evidence="2">
    <location>
        <begin position="57"/>
        <end position="77"/>
    </location>
</feature>
<sequence>MAPLSLSFSPRSVSVHEGRGHRAGAAAEQGPRERARAQSGRADEAGFQLAIGWDSPIGFLILFLCPSPSLSLSLSLYRNRNRYRVRLRQHCTGRTPHSVRPLHTERALAGKPAIRLELMLLLLRCAAPLPRSYGSSTNSHLGMTHNRDSLQLRLRALAVP</sequence>
<organism evidence="3 4">
    <name type="scientific">Fusarium solani</name>
    <name type="common">Filamentous fungus</name>
    <dbReference type="NCBI Taxonomy" id="169388"/>
    <lineage>
        <taxon>Eukaryota</taxon>
        <taxon>Fungi</taxon>
        <taxon>Dikarya</taxon>
        <taxon>Ascomycota</taxon>
        <taxon>Pezizomycotina</taxon>
        <taxon>Sordariomycetes</taxon>
        <taxon>Hypocreomycetidae</taxon>
        <taxon>Hypocreales</taxon>
        <taxon>Nectriaceae</taxon>
        <taxon>Fusarium</taxon>
        <taxon>Fusarium solani species complex</taxon>
    </lineage>
</organism>
<accession>A0A9P9HMZ4</accession>
<keyword evidence="4" id="KW-1185">Reference proteome</keyword>
<protein>
    <submittedName>
        <fullName evidence="3">Uncharacterized protein</fullName>
    </submittedName>
</protein>
<keyword evidence="2" id="KW-0812">Transmembrane</keyword>
<gene>
    <name evidence="3" type="ORF">B0J15DRAFT_275768</name>
</gene>
<keyword evidence="2" id="KW-0472">Membrane</keyword>
<dbReference type="Proteomes" id="UP000736672">
    <property type="component" value="Unassembled WGS sequence"/>
</dbReference>
<proteinExistence type="predicted"/>
<evidence type="ECO:0000256" key="1">
    <source>
        <dbReference type="SAM" id="MobiDB-lite"/>
    </source>
</evidence>
<evidence type="ECO:0000313" key="3">
    <source>
        <dbReference type="EMBL" id="KAH7260042.1"/>
    </source>
</evidence>
<feature type="compositionally biased region" description="Polar residues" evidence="1">
    <location>
        <begin position="1"/>
        <end position="12"/>
    </location>
</feature>
<feature type="region of interest" description="Disordered" evidence="1">
    <location>
        <begin position="1"/>
        <end position="39"/>
    </location>
</feature>
<keyword evidence="2" id="KW-1133">Transmembrane helix</keyword>
<evidence type="ECO:0000256" key="2">
    <source>
        <dbReference type="SAM" id="Phobius"/>
    </source>
</evidence>
<reference evidence="3" key="1">
    <citation type="journal article" date="2021" name="Nat. Commun.">
        <title>Genetic determinants of endophytism in the Arabidopsis root mycobiome.</title>
        <authorList>
            <person name="Mesny F."/>
            <person name="Miyauchi S."/>
            <person name="Thiergart T."/>
            <person name="Pickel B."/>
            <person name="Atanasova L."/>
            <person name="Karlsson M."/>
            <person name="Huettel B."/>
            <person name="Barry K.W."/>
            <person name="Haridas S."/>
            <person name="Chen C."/>
            <person name="Bauer D."/>
            <person name="Andreopoulos W."/>
            <person name="Pangilinan J."/>
            <person name="LaButti K."/>
            <person name="Riley R."/>
            <person name="Lipzen A."/>
            <person name="Clum A."/>
            <person name="Drula E."/>
            <person name="Henrissat B."/>
            <person name="Kohler A."/>
            <person name="Grigoriev I.V."/>
            <person name="Martin F.M."/>
            <person name="Hacquard S."/>
        </authorList>
    </citation>
    <scope>NUCLEOTIDE SEQUENCE</scope>
    <source>
        <strain evidence="3">FSSC 5 MPI-SDFR-AT-0091</strain>
    </source>
</reference>
<comment type="caution">
    <text evidence="3">The sequence shown here is derived from an EMBL/GenBank/DDBJ whole genome shotgun (WGS) entry which is preliminary data.</text>
</comment>
<name>A0A9P9HMZ4_FUSSL</name>
<feature type="compositionally biased region" description="Basic and acidic residues" evidence="1">
    <location>
        <begin position="30"/>
        <end position="39"/>
    </location>
</feature>